<dbReference type="RefSeq" id="WP_070932184.1">
    <property type="nucleotide sequence ID" value="NZ_MIPT01000001.1"/>
</dbReference>
<gene>
    <name evidence="4" type="primary">malT</name>
    <name evidence="4" type="ORF">BHE75_00532</name>
</gene>
<dbReference type="PRINTS" id="PR00038">
    <property type="entry name" value="HTHLUXR"/>
</dbReference>
<dbReference type="InterPro" id="IPR000700">
    <property type="entry name" value="PAS-assoc_C"/>
</dbReference>
<dbReference type="PANTHER" id="PTHR44757">
    <property type="entry name" value="DIGUANYLATE CYCLASE DGCP"/>
    <property type="match status" value="1"/>
</dbReference>
<dbReference type="InterPro" id="IPR052155">
    <property type="entry name" value="Biofilm_reg_signaling"/>
</dbReference>
<dbReference type="SUPFAM" id="SSF55785">
    <property type="entry name" value="PYP-like sensor domain (PAS domain)"/>
    <property type="match status" value="3"/>
</dbReference>
<dbReference type="SMART" id="SM00086">
    <property type="entry name" value="PAC"/>
    <property type="match status" value="3"/>
</dbReference>
<dbReference type="InterPro" id="IPR000792">
    <property type="entry name" value="Tscrpt_reg_LuxR_C"/>
</dbReference>
<feature type="domain" description="PAS" evidence="2">
    <location>
        <begin position="264"/>
        <end position="320"/>
    </location>
</feature>
<organism evidence="4 5">
    <name type="scientific">Edaphosphingomonas haloaromaticamans</name>
    <dbReference type="NCBI Taxonomy" id="653954"/>
    <lineage>
        <taxon>Bacteria</taxon>
        <taxon>Pseudomonadati</taxon>
        <taxon>Pseudomonadota</taxon>
        <taxon>Alphaproteobacteria</taxon>
        <taxon>Sphingomonadales</taxon>
        <taxon>Rhizorhabdaceae</taxon>
        <taxon>Edaphosphingomonas</taxon>
    </lineage>
</organism>
<dbReference type="Proteomes" id="UP000179467">
    <property type="component" value="Unassembled WGS sequence"/>
</dbReference>
<dbReference type="EMBL" id="MIPT01000001">
    <property type="protein sequence ID" value="OHT18558.1"/>
    <property type="molecule type" value="Genomic_DNA"/>
</dbReference>
<keyword evidence="5" id="KW-1185">Reference proteome</keyword>
<reference evidence="4 5" key="1">
    <citation type="submission" date="2016-09" db="EMBL/GenBank/DDBJ databases">
        <title>Metabolic pathway, cell adaptation mechanisms and a novel monoxygenase revealed through proteogenomic-transcription analysis of a Sphingomonas haloaromaticamans strain degrading the fungicide ortho-phenylphenol.</title>
        <authorList>
            <person name="Perruchon C."/>
            <person name="Papadopoulou E.S."/>
            <person name="Rousidou C."/>
            <person name="Vasileiadis S."/>
            <person name="Tanou G."/>
            <person name="Amoutzias G."/>
            <person name="Molassiotis A."/>
            <person name="Karpouzas D.G."/>
        </authorList>
    </citation>
    <scope>NUCLEOTIDE SEQUENCE [LARGE SCALE GENOMIC DNA]</scope>
    <source>
        <strain evidence="4 5">P3</strain>
    </source>
</reference>
<evidence type="ECO:0000313" key="4">
    <source>
        <dbReference type="EMBL" id="OHT18558.1"/>
    </source>
</evidence>
<evidence type="ECO:0000313" key="5">
    <source>
        <dbReference type="Proteomes" id="UP000179467"/>
    </source>
</evidence>
<dbReference type="InterPro" id="IPR000014">
    <property type="entry name" value="PAS"/>
</dbReference>
<proteinExistence type="predicted"/>
<dbReference type="PROSITE" id="PS50043">
    <property type="entry name" value="HTH_LUXR_2"/>
    <property type="match status" value="1"/>
</dbReference>
<dbReference type="PANTHER" id="PTHR44757:SF2">
    <property type="entry name" value="BIOFILM ARCHITECTURE MAINTENANCE PROTEIN MBAA"/>
    <property type="match status" value="1"/>
</dbReference>
<dbReference type="SUPFAM" id="SSF46894">
    <property type="entry name" value="C-terminal effector domain of the bipartite response regulators"/>
    <property type="match status" value="1"/>
</dbReference>
<dbReference type="InterPro" id="IPR035965">
    <property type="entry name" value="PAS-like_dom_sf"/>
</dbReference>
<feature type="domain" description="HTH luxR-type" evidence="1">
    <location>
        <begin position="419"/>
        <end position="484"/>
    </location>
</feature>
<sequence length="492" mass="55007">MATLRNQSVDIGRLRQIIAGLSEGVILADDDGAILWANDAALRMHGVAEVDALGGNVTGYAKRFQLRYRNNHILGKKDYPLARVIAGEEFSEVIVEVTPAADDDARWLHQVRSLVLSDEKGKPDLFVLVMQDVSLRFEAEQRFEQTFNVNPAPALICRLADHRYVKVNQGFLDMTGFTRDEVLGQSLYDIDVLQDAADLDTAKERLREGRTIPQMQADLSLPDGGRKLVIVAGQPIELDEQPCMLFSFADLEPRRQAENQLRASEERFVKTFRLAPVGMVITTQDDHCLCDVNDAFCQLTGYSADEAAGQALATIKLWEPASFLKEAGNLLTERSGFRGRDVRVRTRDGGFVDCLVSAEVIPLGDAMCVLWVIQDIHERRHSELELITAIEAVMKDTNWFSRTVVEKLANLRSPHPHAAPVEVSELTRREKEVLSLLCEGSDDAVIAKEMGVSRNTLRNHIARAYQKIGVNRRAAAILWARERGFPLARPIR</sequence>
<dbReference type="Pfam" id="PF00196">
    <property type="entry name" value="GerE"/>
    <property type="match status" value="1"/>
</dbReference>
<dbReference type="SMART" id="SM00421">
    <property type="entry name" value="HTH_LUXR"/>
    <property type="match status" value="1"/>
</dbReference>
<dbReference type="InterPro" id="IPR001610">
    <property type="entry name" value="PAC"/>
</dbReference>
<feature type="domain" description="PAS" evidence="2">
    <location>
        <begin position="10"/>
        <end position="54"/>
    </location>
</feature>
<dbReference type="AlphaFoldDB" id="A0A1S1H8X1"/>
<protein>
    <submittedName>
        <fullName evidence="4">HTH-type transcriptional regulator MalT</fullName>
    </submittedName>
</protein>
<dbReference type="OrthoDB" id="434992at2"/>
<dbReference type="Pfam" id="PF13188">
    <property type="entry name" value="PAS_8"/>
    <property type="match status" value="1"/>
</dbReference>
<comment type="caution">
    <text evidence="4">The sequence shown here is derived from an EMBL/GenBank/DDBJ whole genome shotgun (WGS) entry which is preliminary data.</text>
</comment>
<evidence type="ECO:0000259" key="2">
    <source>
        <dbReference type="PROSITE" id="PS50112"/>
    </source>
</evidence>
<dbReference type="GO" id="GO:0006355">
    <property type="term" value="P:regulation of DNA-templated transcription"/>
    <property type="evidence" value="ECO:0007669"/>
    <property type="project" value="InterPro"/>
</dbReference>
<dbReference type="GO" id="GO:0003677">
    <property type="term" value="F:DNA binding"/>
    <property type="evidence" value="ECO:0007669"/>
    <property type="project" value="InterPro"/>
</dbReference>
<dbReference type="PROSITE" id="PS50113">
    <property type="entry name" value="PAC"/>
    <property type="match status" value="1"/>
</dbReference>
<dbReference type="NCBIfam" id="TIGR00229">
    <property type="entry name" value="sensory_box"/>
    <property type="match status" value="2"/>
</dbReference>
<evidence type="ECO:0000259" key="3">
    <source>
        <dbReference type="PROSITE" id="PS50113"/>
    </source>
</evidence>
<dbReference type="Gene3D" id="1.10.10.10">
    <property type="entry name" value="Winged helix-like DNA-binding domain superfamily/Winged helix DNA-binding domain"/>
    <property type="match status" value="1"/>
</dbReference>
<feature type="domain" description="PAS" evidence="2">
    <location>
        <begin position="139"/>
        <end position="190"/>
    </location>
</feature>
<dbReference type="SMART" id="SM00091">
    <property type="entry name" value="PAS"/>
    <property type="match status" value="3"/>
</dbReference>
<feature type="domain" description="PAC" evidence="3">
    <location>
        <begin position="91"/>
        <end position="145"/>
    </location>
</feature>
<accession>A0A1S1H8X1</accession>
<dbReference type="InterPro" id="IPR016032">
    <property type="entry name" value="Sig_transdc_resp-reg_C-effctor"/>
</dbReference>
<dbReference type="CDD" id="cd06170">
    <property type="entry name" value="LuxR_C_like"/>
    <property type="match status" value="1"/>
</dbReference>
<dbReference type="Gene3D" id="3.30.450.20">
    <property type="entry name" value="PAS domain"/>
    <property type="match status" value="3"/>
</dbReference>
<dbReference type="Pfam" id="PF13426">
    <property type="entry name" value="PAS_9"/>
    <property type="match status" value="2"/>
</dbReference>
<dbReference type="PROSITE" id="PS50112">
    <property type="entry name" value="PAS"/>
    <property type="match status" value="3"/>
</dbReference>
<evidence type="ECO:0000259" key="1">
    <source>
        <dbReference type="PROSITE" id="PS50043"/>
    </source>
</evidence>
<dbReference type="CDD" id="cd00130">
    <property type="entry name" value="PAS"/>
    <property type="match status" value="3"/>
</dbReference>
<dbReference type="InterPro" id="IPR036388">
    <property type="entry name" value="WH-like_DNA-bd_sf"/>
</dbReference>
<name>A0A1S1H8X1_9SPHN</name>